<feature type="transmembrane region" description="Helical" evidence="8">
    <location>
        <begin position="21"/>
        <end position="43"/>
    </location>
</feature>
<feature type="transmembrane region" description="Helical" evidence="8">
    <location>
        <begin position="89"/>
        <end position="106"/>
    </location>
</feature>
<dbReference type="PANTHER" id="PTHR30472:SF67">
    <property type="entry name" value="PERMEASE OF ABC TRANSPORTER-RELATED"/>
    <property type="match status" value="1"/>
</dbReference>
<evidence type="ECO:0000256" key="7">
    <source>
        <dbReference type="ARBA" id="ARBA00023136"/>
    </source>
</evidence>
<evidence type="ECO:0000256" key="5">
    <source>
        <dbReference type="ARBA" id="ARBA00022692"/>
    </source>
</evidence>
<dbReference type="InterPro" id="IPR000522">
    <property type="entry name" value="ABC_transptr_permease_BtuC"/>
</dbReference>
<evidence type="ECO:0000256" key="4">
    <source>
        <dbReference type="ARBA" id="ARBA00022475"/>
    </source>
</evidence>
<feature type="transmembrane region" description="Helical" evidence="8">
    <location>
        <begin position="145"/>
        <end position="165"/>
    </location>
</feature>
<protein>
    <submittedName>
        <fullName evidence="9">Iron chelate uptake ABC transporter family permease subunit</fullName>
    </submittedName>
</protein>
<dbReference type="Gene3D" id="1.10.3470.10">
    <property type="entry name" value="ABC transporter involved in vitamin B12 uptake, BtuC"/>
    <property type="match status" value="1"/>
</dbReference>
<feature type="transmembrane region" description="Helical" evidence="8">
    <location>
        <begin position="269"/>
        <end position="297"/>
    </location>
</feature>
<evidence type="ECO:0000313" key="9">
    <source>
        <dbReference type="EMBL" id="WHS63572.1"/>
    </source>
</evidence>
<keyword evidence="4" id="KW-1003">Cell membrane</keyword>
<name>A0ABY8SKE7_9BURK</name>
<accession>A0ABY8SKE7</accession>
<organism evidence="9 10">
    <name type="scientific">Comamonas resistens</name>
    <dbReference type="NCBI Taxonomy" id="3046670"/>
    <lineage>
        <taxon>Bacteria</taxon>
        <taxon>Pseudomonadati</taxon>
        <taxon>Pseudomonadota</taxon>
        <taxon>Betaproteobacteria</taxon>
        <taxon>Burkholderiales</taxon>
        <taxon>Comamonadaceae</taxon>
        <taxon>Comamonas</taxon>
    </lineage>
</organism>
<keyword evidence="10" id="KW-1185">Reference proteome</keyword>
<evidence type="ECO:0000256" key="6">
    <source>
        <dbReference type="ARBA" id="ARBA00022989"/>
    </source>
</evidence>
<dbReference type="CDD" id="cd06550">
    <property type="entry name" value="TM_ABC_iron-siderophores_like"/>
    <property type="match status" value="1"/>
</dbReference>
<dbReference type="RefSeq" id="WP_283484729.1">
    <property type="nucleotide sequence ID" value="NZ_CP125947.1"/>
</dbReference>
<keyword evidence="7 8" id="KW-0472">Membrane</keyword>
<sequence length="366" mass="38339">MNVLPGIAAPSAFFARQRQQLALWILALGAALLISLTLAITLGPVRIAPLQAWQITAHELGLHLGLDWQPGQWSIAQHQIVWRVRLPRVLLAALAGSGLALVGVAMQAMVRNPLADPYLLGVSSGASVGAVSVLAFGALAFAGELALPLGAFGGALAACTAVYFLALANGRLMATRLILGGVAIAYCLGGITSLIVLTADQRELANSVLSWTLGSLAGTRWDELGLPAALLLAGIVLLLAQARSLNALLSGEETAATLGVDTTNTRRWLFVLVSLVTGVLVALTGPIGFVGLIVPHITRMLVGSEHRRVLPVAALIGAIFLVWVDVFSRISFAPAEVPVGVITSLLGGPFFIWMLMRKSARERLNA</sequence>
<comment type="similarity">
    <text evidence="2">Belongs to the binding-protein-dependent transport system permease family. FecCD subfamily.</text>
</comment>
<evidence type="ECO:0000256" key="2">
    <source>
        <dbReference type="ARBA" id="ARBA00007935"/>
    </source>
</evidence>
<feature type="transmembrane region" description="Helical" evidence="8">
    <location>
        <begin position="309"/>
        <end position="331"/>
    </location>
</feature>
<feature type="transmembrane region" description="Helical" evidence="8">
    <location>
        <begin position="337"/>
        <end position="356"/>
    </location>
</feature>
<evidence type="ECO:0000256" key="3">
    <source>
        <dbReference type="ARBA" id="ARBA00022448"/>
    </source>
</evidence>
<dbReference type="PANTHER" id="PTHR30472">
    <property type="entry name" value="FERRIC ENTEROBACTIN TRANSPORT SYSTEM PERMEASE PROTEIN"/>
    <property type="match status" value="1"/>
</dbReference>
<reference evidence="9 10" key="1">
    <citation type="submission" date="2023-05" db="EMBL/GenBank/DDBJ databases">
        <authorList>
            <person name="Yin Y."/>
            <person name="Lu Z."/>
        </authorList>
    </citation>
    <scope>NUCLEOTIDE SEQUENCE [LARGE SCALE GENOMIC DNA]</scope>
    <source>
        <strain evidence="9 10">ZM22</strain>
    </source>
</reference>
<evidence type="ECO:0000313" key="10">
    <source>
        <dbReference type="Proteomes" id="UP001240697"/>
    </source>
</evidence>
<dbReference type="Proteomes" id="UP001240697">
    <property type="component" value="Chromosome"/>
</dbReference>
<dbReference type="Pfam" id="PF01032">
    <property type="entry name" value="FecCD"/>
    <property type="match status" value="1"/>
</dbReference>
<dbReference type="SUPFAM" id="SSF81345">
    <property type="entry name" value="ABC transporter involved in vitamin B12 uptake, BtuC"/>
    <property type="match status" value="1"/>
</dbReference>
<keyword evidence="3" id="KW-0813">Transport</keyword>
<feature type="transmembrane region" description="Helical" evidence="8">
    <location>
        <begin position="228"/>
        <end position="249"/>
    </location>
</feature>
<proteinExistence type="inferred from homology"/>
<dbReference type="InterPro" id="IPR037294">
    <property type="entry name" value="ABC_BtuC-like"/>
</dbReference>
<keyword evidence="5 8" id="KW-0812">Transmembrane</keyword>
<keyword evidence="6 8" id="KW-1133">Transmembrane helix</keyword>
<gene>
    <name evidence="9" type="ORF">QMY55_13565</name>
</gene>
<feature type="transmembrane region" description="Helical" evidence="8">
    <location>
        <begin position="118"/>
        <end position="139"/>
    </location>
</feature>
<evidence type="ECO:0000256" key="8">
    <source>
        <dbReference type="SAM" id="Phobius"/>
    </source>
</evidence>
<evidence type="ECO:0000256" key="1">
    <source>
        <dbReference type="ARBA" id="ARBA00004651"/>
    </source>
</evidence>
<dbReference type="EMBL" id="CP125947">
    <property type="protein sequence ID" value="WHS63572.1"/>
    <property type="molecule type" value="Genomic_DNA"/>
</dbReference>
<feature type="transmembrane region" description="Helical" evidence="8">
    <location>
        <begin position="177"/>
        <end position="198"/>
    </location>
</feature>
<comment type="subcellular location">
    <subcellularLocation>
        <location evidence="1">Cell membrane</location>
        <topology evidence="1">Multi-pass membrane protein</topology>
    </subcellularLocation>
</comment>